<dbReference type="InterPro" id="IPR036922">
    <property type="entry name" value="Rieske_2Fe-2S_sf"/>
</dbReference>
<feature type="domain" description="Rieske" evidence="7">
    <location>
        <begin position="48"/>
        <end position="148"/>
    </location>
</feature>
<dbReference type="GO" id="GO:0005506">
    <property type="term" value="F:iron ion binding"/>
    <property type="evidence" value="ECO:0007669"/>
    <property type="project" value="InterPro"/>
</dbReference>
<dbReference type="OrthoDB" id="7456916at2"/>
<dbReference type="RefSeq" id="WP_093995056.1">
    <property type="nucleotide sequence ID" value="NZ_FXYD01000001.1"/>
</dbReference>
<dbReference type="PANTHER" id="PTHR43756:SF5">
    <property type="entry name" value="CHOLINE MONOOXYGENASE, CHLOROPLASTIC"/>
    <property type="match status" value="1"/>
</dbReference>
<dbReference type="EMBL" id="FXYD01000001">
    <property type="protein sequence ID" value="SMX32078.1"/>
    <property type="molecule type" value="Genomic_DNA"/>
</dbReference>
<organism evidence="8 9">
    <name type="scientific">Octadecabacter ascidiaceicola</name>
    <dbReference type="NCBI Taxonomy" id="1655543"/>
    <lineage>
        <taxon>Bacteria</taxon>
        <taxon>Pseudomonadati</taxon>
        <taxon>Pseudomonadota</taxon>
        <taxon>Alphaproteobacteria</taxon>
        <taxon>Rhodobacterales</taxon>
        <taxon>Roseobacteraceae</taxon>
        <taxon>Octadecabacter</taxon>
    </lineage>
</organism>
<name>A0A238JN24_9RHOB</name>
<dbReference type="PRINTS" id="PR00090">
    <property type="entry name" value="RNGDIOXGNASE"/>
</dbReference>
<evidence type="ECO:0000256" key="1">
    <source>
        <dbReference type="ARBA" id="ARBA00001962"/>
    </source>
</evidence>
<keyword evidence="8" id="KW-0223">Dioxygenase</keyword>
<dbReference type="GO" id="GO:0051537">
    <property type="term" value="F:2 iron, 2 sulfur cluster binding"/>
    <property type="evidence" value="ECO:0007669"/>
    <property type="project" value="UniProtKB-KW"/>
</dbReference>
<dbReference type="PANTHER" id="PTHR43756">
    <property type="entry name" value="CHOLINE MONOOXYGENASE, CHLOROPLASTIC"/>
    <property type="match status" value="1"/>
</dbReference>
<evidence type="ECO:0000256" key="2">
    <source>
        <dbReference type="ARBA" id="ARBA00022714"/>
    </source>
</evidence>
<evidence type="ECO:0000256" key="3">
    <source>
        <dbReference type="ARBA" id="ARBA00022723"/>
    </source>
</evidence>
<keyword evidence="6" id="KW-0411">Iron-sulfur</keyword>
<dbReference type="Gene3D" id="2.102.10.10">
    <property type="entry name" value="Rieske [2Fe-2S] iron-sulphur domain"/>
    <property type="match status" value="1"/>
</dbReference>
<dbReference type="AlphaFoldDB" id="A0A238JN24"/>
<keyword evidence="2" id="KW-0001">2Fe-2S</keyword>
<comment type="cofactor">
    <cofactor evidence="1">
        <name>Fe cation</name>
        <dbReference type="ChEBI" id="CHEBI:24875"/>
    </cofactor>
</comment>
<keyword evidence="5" id="KW-0408">Iron</keyword>
<evidence type="ECO:0000313" key="9">
    <source>
        <dbReference type="Proteomes" id="UP000203464"/>
    </source>
</evidence>
<sequence>MAKDHTVSDLASVRRPVETANGLPNAHYTDPDVFETESKAVLQASWAGLGVGADVPENGDAKPIEFLGIPLLLLRDKDGDVRVFQNICRHRGMILVEEPRKIEGAIRCPYHSWCYSTKGALVSTPHVGGPGHNTHKDIVRDDLGLIEVRSHIWRDVVFINLDGKADPFEVVNADLMARWGENTAPMYHGGADSQFSLDVNCNWKLAVENYAESYHLPWIHPGLNSYSRLEDHYHIEHPVTVPQKGAFSGQGTLVYRQLTGENSETFPDFEGLSDKWDEGAEYVCLYPNVLLAAQREHAYAILLEPAGTDRTIEHVHIYYASPNTDDALRRKNTAQWKEIFEEDIGVVEGMQKGRSAPGFDGGRFSPVMDSPTHCFHDWVAAKLGVQADG</sequence>
<dbReference type="EC" id="1.14.12.1" evidence="8"/>
<dbReference type="SUPFAM" id="SSF55961">
    <property type="entry name" value="Bet v1-like"/>
    <property type="match status" value="1"/>
</dbReference>
<keyword evidence="4 8" id="KW-0560">Oxidoreductase</keyword>
<proteinExistence type="predicted"/>
<dbReference type="InterPro" id="IPR017941">
    <property type="entry name" value="Rieske_2Fe-2S"/>
</dbReference>
<keyword evidence="3" id="KW-0479">Metal-binding</keyword>
<reference evidence="9" key="1">
    <citation type="submission" date="2017-05" db="EMBL/GenBank/DDBJ databases">
        <authorList>
            <person name="Rodrigo-Torres L."/>
            <person name="Arahal R. D."/>
            <person name="Lucena T."/>
        </authorList>
    </citation>
    <scope>NUCLEOTIDE SEQUENCE [LARGE SCALE GENOMIC DNA]</scope>
    <source>
        <strain evidence="9">CECT 8868</strain>
    </source>
</reference>
<dbReference type="Proteomes" id="UP000203464">
    <property type="component" value="Unassembled WGS sequence"/>
</dbReference>
<dbReference type="CDD" id="cd03469">
    <property type="entry name" value="Rieske_RO_Alpha_N"/>
    <property type="match status" value="1"/>
</dbReference>
<accession>A0A238JN24</accession>
<evidence type="ECO:0000259" key="7">
    <source>
        <dbReference type="PROSITE" id="PS51296"/>
    </source>
</evidence>
<evidence type="ECO:0000313" key="8">
    <source>
        <dbReference type="EMBL" id="SMX32078.1"/>
    </source>
</evidence>
<dbReference type="CDD" id="cd00680">
    <property type="entry name" value="RHO_alpha_C"/>
    <property type="match status" value="1"/>
</dbReference>
<dbReference type="Gene3D" id="3.90.380.10">
    <property type="entry name" value="Naphthalene 1,2-dioxygenase Alpha Subunit, Chain A, domain 1"/>
    <property type="match status" value="1"/>
</dbReference>
<evidence type="ECO:0000256" key="5">
    <source>
        <dbReference type="ARBA" id="ARBA00023004"/>
    </source>
</evidence>
<evidence type="ECO:0000256" key="6">
    <source>
        <dbReference type="ARBA" id="ARBA00023014"/>
    </source>
</evidence>
<dbReference type="InterPro" id="IPR015879">
    <property type="entry name" value="Ring_hydroxy_dOase_asu_C_dom"/>
</dbReference>
<gene>
    <name evidence="8" type="primary">antA</name>
    <name evidence="8" type="ORF">OCA8868_00623</name>
</gene>
<protein>
    <submittedName>
        <fullName evidence="8">Anthranilate 1,2-dioxygenase large subunit</fullName>
        <ecNumber evidence="8">1.14.12.1</ecNumber>
    </submittedName>
</protein>
<dbReference type="PROSITE" id="PS51296">
    <property type="entry name" value="RIESKE"/>
    <property type="match status" value="1"/>
</dbReference>
<dbReference type="Pfam" id="PF00848">
    <property type="entry name" value="Ring_hydroxyl_A"/>
    <property type="match status" value="1"/>
</dbReference>
<dbReference type="Pfam" id="PF00355">
    <property type="entry name" value="Rieske"/>
    <property type="match status" value="1"/>
</dbReference>
<keyword evidence="9" id="KW-1185">Reference proteome</keyword>
<dbReference type="InterPro" id="IPR001663">
    <property type="entry name" value="Rng_hydr_dOase-A"/>
</dbReference>
<evidence type="ECO:0000256" key="4">
    <source>
        <dbReference type="ARBA" id="ARBA00023002"/>
    </source>
</evidence>
<dbReference type="SUPFAM" id="SSF50022">
    <property type="entry name" value="ISP domain"/>
    <property type="match status" value="1"/>
</dbReference>
<dbReference type="GO" id="GO:0018618">
    <property type="term" value="F:anthranilate 1,2-dioxygenase (deaminating, decarboxylating) activity"/>
    <property type="evidence" value="ECO:0007669"/>
    <property type="project" value="UniProtKB-EC"/>
</dbReference>